<accession>A0A7I9XSR1</accession>
<proteinExistence type="predicted"/>
<dbReference type="InterPro" id="IPR046862">
    <property type="entry name" value="Rhomboid_2"/>
</dbReference>
<dbReference type="EMBL" id="BLKW01000002">
    <property type="protein sequence ID" value="GFG73041.1"/>
    <property type="molecule type" value="Genomic_DNA"/>
</dbReference>
<keyword evidence="1" id="KW-1133">Transmembrane helix</keyword>
<feature type="transmembrane region" description="Helical" evidence="1">
    <location>
        <begin position="90"/>
        <end position="109"/>
    </location>
</feature>
<feature type="transmembrane region" description="Helical" evidence="1">
    <location>
        <begin position="151"/>
        <end position="167"/>
    </location>
</feature>
<evidence type="ECO:0000313" key="2">
    <source>
        <dbReference type="EMBL" id="GFG73041.1"/>
    </source>
</evidence>
<sequence>MLRWIGSAPLTYAWLTVLLGTTILQHQLTGRVLHTLLVHESTNLQQLAKDPLHVLFASLLWIDGKYWTPYVVLFTLFLAPAERWLGQIRWLTVGLTAHIVATYISEGVLYQEIEHHLAPERLVHARDIGVSYFLLGVMGVLTYHIAAPWRWGYVAALVALFGVMLIIKPDFTAIGHFSAIVIGTCFEPLARCRDGPTVNPATIRAKPGRSGARDRPR</sequence>
<keyword evidence="1" id="KW-0472">Membrane</keyword>
<gene>
    <name evidence="2" type="ORF">MBOT_04060</name>
</gene>
<comment type="caution">
    <text evidence="2">The sequence shown here is derived from an EMBL/GenBank/DDBJ whole genome shotgun (WGS) entry which is preliminary data.</text>
</comment>
<organism evidence="2 3">
    <name type="scientific">Mycobacterium botniense</name>
    <dbReference type="NCBI Taxonomy" id="84962"/>
    <lineage>
        <taxon>Bacteria</taxon>
        <taxon>Bacillati</taxon>
        <taxon>Actinomycetota</taxon>
        <taxon>Actinomycetes</taxon>
        <taxon>Mycobacteriales</taxon>
        <taxon>Mycobacteriaceae</taxon>
        <taxon>Mycobacterium</taxon>
    </lineage>
</organism>
<evidence type="ECO:0000313" key="3">
    <source>
        <dbReference type="Proteomes" id="UP000465361"/>
    </source>
</evidence>
<evidence type="ECO:0008006" key="4">
    <source>
        <dbReference type="Google" id="ProtNLM"/>
    </source>
</evidence>
<dbReference type="Pfam" id="PF20401">
    <property type="entry name" value="Rhomboid_2"/>
    <property type="match status" value="1"/>
</dbReference>
<evidence type="ECO:0000256" key="1">
    <source>
        <dbReference type="SAM" id="Phobius"/>
    </source>
</evidence>
<feature type="transmembrane region" description="Helical" evidence="1">
    <location>
        <begin position="129"/>
        <end position="145"/>
    </location>
</feature>
<name>A0A7I9XSR1_9MYCO</name>
<feature type="transmembrane region" description="Helical" evidence="1">
    <location>
        <begin position="54"/>
        <end position="78"/>
    </location>
</feature>
<keyword evidence="3" id="KW-1185">Reference proteome</keyword>
<feature type="transmembrane region" description="Helical" evidence="1">
    <location>
        <begin position="12"/>
        <end position="33"/>
    </location>
</feature>
<keyword evidence="1" id="KW-0812">Transmembrane</keyword>
<dbReference type="AlphaFoldDB" id="A0A7I9XSR1"/>
<dbReference type="Proteomes" id="UP000465361">
    <property type="component" value="Unassembled WGS sequence"/>
</dbReference>
<protein>
    <recommendedName>
        <fullName evidence="4">Transmembrane protein</fullName>
    </recommendedName>
</protein>
<reference evidence="2 3" key="1">
    <citation type="journal article" date="2019" name="Emerg. Microbes Infect.">
        <title>Comprehensive subspecies identification of 175 nontuberculous mycobacteria species based on 7547 genomic profiles.</title>
        <authorList>
            <person name="Matsumoto Y."/>
            <person name="Kinjo T."/>
            <person name="Motooka D."/>
            <person name="Nabeya D."/>
            <person name="Jung N."/>
            <person name="Uechi K."/>
            <person name="Horii T."/>
            <person name="Iida T."/>
            <person name="Fujita J."/>
            <person name="Nakamura S."/>
        </authorList>
    </citation>
    <scope>NUCLEOTIDE SEQUENCE [LARGE SCALE GENOMIC DNA]</scope>
    <source>
        <strain evidence="2 3">JCM 17322</strain>
    </source>
</reference>